<feature type="compositionally biased region" description="Pro residues" evidence="1">
    <location>
        <begin position="1028"/>
        <end position="1039"/>
    </location>
</feature>
<feature type="compositionally biased region" description="Basic and acidic residues" evidence="1">
    <location>
        <begin position="708"/>
        <end position="725"/>
    </location>
</feature>
<dbReference type="OrthoDB" id="207120at2759"/>
<feature type="compositionally biased region" description="Basic and acidic residues" evidence="1">
    <location>
        <begin position="221"/>
        <end position="249"/>
    </location>
</feature>
<feature type="compositionally biased region" description="Polar residues" evidence="1">
    <location>
        <begin position="299"/>
        <end position="313"/>
    </location>
</feature>
<reference evidence="3 4" key="1">
    <citation type="journal article" date="2016" name="Mol. Biol. Evol.">
        <title>Comparative Genomics of Early-Diverging Mushroom-Forming Fungi Provides Insights into the Origins of Lignocellulose Decay Capabilities.</title>
        <authorList>
            <person name="Nagy L.G."/>
            <person name="Riley R."/>
            <person name="Tritt A."/>
            <person name="Adam C."/>
            <person name="Daum C."/>
            <person name="Floudas D."/>
            <person name="Sun H."/>
            <person name="Yadav J.S."/>
            <person name="Pangilinan J."/>
            <person name="Larsson K.H."/>
            <person name="Matsuura K."/>
            <person name="Barry K."/>
            <person name="Labutti K."/>
            <person name="Kuo R."/>
            <person name="Ohm R.A."/>
            <person name="Bhattacharya S.S."/>
            <person name="Shirouzu T."/>
            <person name="Yoshinaga Y."/>
            <person name="Martin F.M."/>
            <person name="Grigoriev I.V."/>
            <person name="Hibbett D.S."/>
        </authorList>
    </citation>
    <scope>NUCLEOTIDE SEQUENCE [LARGE SCALE GENOMIC DNA]</scope>
    <source>
        <strain evidence="3 4">HHB14362 ss-1</strain>
    </source>
</reference>
<organism evidence="3 4">
    <name type="scientific">Neolentinus lepideus HHB14362 ss-1</name>
    <dbReference type="NCBI Taxonomy" id="1314782"/>
    <lineage>
        <taxon>Eukaryota</taxon>
        <taxon>Fungi</taxon>
        <taxon>Dikarya</taxon>
        <taxon>Basidiomycota</taxon>
        <taxon>Agaricomycotina</taxon>
        <taxon>Agaricomycetes</taxon>
        <taxon>Gloeophyllales</taxon>
        <taxon>Gloeophyllaceae</taxon>
        <taxon>Neolentinus</taxon>
    </lineage>
</organism>
<feature type="compositionally biased region" description="Basic and acidic residues" evidence="1">
    <location>
        <begin position="840"/>
        <end position="861"/>
    </location>
</feature>
<name>A0A165NR18_9AGAM</name>
<feature type="compositionally biased region" description="Polar residues" evidence="1">
    <location>
        <begin position="537"/>
        <end position="546"/>
    </location>
</feature>
<feature type="compositionally biased region" description="Pro residues" evidence="1">
    <location>
        <begin position="1256"/>
        <end position="1286"/>
    </location>
</feature>
<feature type="compositionally biased region" description="Basic and acidic residues" evidence="1">
    <location>
        <begin position="422"/>
        <end position="438"/>
    </location>
</feature>
<keyword evidence="4" id="KW-1185">Reference proteome</keyword>
<protein>
    <recommendedName>
        <fullName evidence="2">BBC1/AIM3 cysteine proteinase-fold domain-containing protein</fullName>
    </recommendedName>
</protein>
<feature type="compositionally biased region" description="Acidic residues" evidence="1">
    <location>
        <begin position="1046"/>
        <end position="1075"/>
    </location>
</feature>
<evidence type="ECO:0000259" key="2">
    <source>
        <dbReference type="Pfam" id="PF25459"/>
    </source>
</evidence>
<feature type="compositionally biased region" description="Basic and acidic residues" evidence="1">
    <location>
        <begin position="633"/>
        <end position="649"/>
    </location>
</feature>
<feature type="compositionally biased region" description="Low complexity" evidence="1">
    <location>
        <begin position="286"/>
        <end position="298"/>
    </location>
</feature>
<feature type="compositionally biased region" description="Low complexity" evidence="1">
    <location>
        <begin position="166"/>
        <end position="180"/>
    </location>
</feature>
<feature type="compositionally biased region" description="Polar residues" evidence="1">
    <location>
        <begin position="520"/>
        <end position="529"/>
    </location>
</feature>
<feature type="compositionally biased region" description="Pro residues" evidence="1">
    <location>
        <begin position="1"/>
        <end position="10"/>
    </location>
</feature>
<feature type="compositionally biased region" description="Acidic residues" evidence="1">
    <location>
        <begin position="825"/>
        <end position="837"/>
    </location>
</feature>
<dbReference type="InterPro" id="IPR057402">
    <property type="entry name" value="AIM3_BBC1_C"/>
</dbReference>
<feature type="compositionally biased region" description="Polar residues" evidence="1">
    <location>
        <begin position="774"/>
        <end position="784"/>
    </location>
</feature>
<proteinExistence type="predicted"/>
<feature type="compositionally biased region" description="Acidic residues" evidence="1">
    <location>
        <begin position="1153"/>
        <end position="1169"/>
    </location>
</feature>
<feature type="compositionally biased region" description="Acidic residues" evidence="1">
    <location>
        <begin position="658"/>
        <end position="672"/>
    </location>
</feature>
<feature type="compositionally biased region" description="Pro residues" evidence="1">
    <location>
        <begin position="786"/>
        <end position="798"/>
    </location>
</feature>
<feature type="compositionally biased region" description="Pro residues" evidence="1">
    <location>
        <begin position="739"/>
        <end position="753"/>
    </location>
</feature>
<dbReference type="InParanoid" id="A0A165NR18"/>
<evidence type="ECO:0000256" key="1">
    <source>
        <dbReference type="SAM" id="MobiDB-lite"/>
    </source>
</evidence>
<feature type="compositionally biased region" description="Acidic residues" evidence="1">
    <location>
        <begin position="468"/>
        <end position="479"/>
    </location>
</feature>
<feature type="compositionally biased region" description="Low complexity" evidence="1">
    <location>
        <begin position="970"/>
        <end position="989"/>
    </location>
</feature>
<gene>
    <name evidence="3" type="ORF">NEOLEDRAFT_1141294</name>
</gene>
<accession>A0A165NR18</accession>
<feature type="compositionally biased region" description="Low complexity" evidence="1">
    <location>
        <begin position="47"/>
        <end position="61"/>
    </location>
</feature>
<feature type="compositionally biased region" description="Polar residues" evidence="1">
    <location>
        <begin position="1314"/>
        <end position="1324"/>
    </location>
</feature>
<feature type="domain" description="BBC1/AIM3 cysteine proteinase-fold" evidence="2">
    <location>
        <begin position="1365"/>
        <end position="1526"/>
    </location>
</feature>
<feature type="region of interest" description="Disordered" evidence="1">
    <location>
        <begin position="422"/>
        <end position="1354"/>
    </location>
</feature>
<evidence type="ECO:0000313" key="4">
    <source>
        <dbReference type="Proteomes" id="UP000076761"/>
    </source>
</evidence>
<feature type="compositionally biased region" description="Pro residues" evidence="1">
    <location>
        <begin position="1116"/>
        <end position="1133"/>
    </location>
</feature>
<dbReference type="Proteomes" id="UP000076761">
    <property type="component" value="Unassembled WGS sequence"/>
</dbReference>
<feature type="compositionally biased region" description="Pro residues" evidence="1">
    <location>
        <begin position="112"/>
        <end position="121"/>
    </location>
</feature>
<feature type="compositionally biased region" description="Basic and acidic residues" evidence="1">
    <location>
        <begin position="275"/>
        <end position="285"/>
    </location>
</feature>
<feature type="region of interest" description="Disordered" evidence="1">
    <location>
        <begin position="1"/>
        <end position="366"/>
    </location>
</feature>
<feature type="compositionally biased region" description="Acidic residues" evidence="1">
    <location>
        <begin position="937"/>
        <end position="946"/>
    </location>
</feature>
<feature type="compositionally biased region" description="Basic and acidic residues" evidence="1">
    <location>
        <begin position="1001"/>
        <end position="1019"/>
    </location>
</feature>
<feature type="compositionally biased region" description="Basic and acidic residues" evidence="1">
    <location>
        <begin position="82"/>
        <end position="97"/>
    </location>
</feature>
<dbReference type="Pfam" id="PF25459">
    <property type="entry name" value="AIM3_BBC1_C"/>
    <property type="match status" value="1"/>
</dbReference>
<feature type="compositionally biased region" description="Pro residues" evidence="1">
    <location>
        <begin position="1331"/>
        <end position="1340"/>
    </location>
</feature>
<sequence length="1527" mass="162714">MSDEAPPPKAKPGSLRDRIAAFEKQNATAPAPGPPPPRPKPGHVQWKPKQASPPTSPAKSSTDLDTASSAVERARAGMSAADAKESIGKGGSLKERMAALQGRGAFGAPAGPTSPPIPPKPAGEKPKWKPPPAPVALPEEEGADVPERVRSPPAQGDAEPSETEPQEAQAATEGEAAQAEPDPEEEERRRRAEIAARMARLGGARIGMAPPVPAYGKKPPVKKEAPPPEAVETDKAPEVAKVDEVKPLDESGPEVPVASSPAVDIPASESSLSKSSEEGYFKTRDSASPPLLSPESASITSTAAAGRSPSSMPVPTGPKRAAPPRRKAAKSPSPAAQQILDEPIKECPSDTPVLETPAPEVEAKSEVPAELQKAVEEIPVEASVPEPGAVSTHEDYAPNEDLSALGALHADAEIEDLPKQVEEAEEAAAEKHIEDLHVKQSSADTEVPVADEPVETHAEPEAEAAVPEQEEQQEAEEDEDVRRKRVAERLAKMGGINPLAAPPPLSPSADRQEPVRKQSLGVTTPSSPALEQRDSTKSNVAHTSSPVERRTSVDSIGIGRPLSASAGSRKSSMDIATSPPPVPTFTKPQPGQRKSSVGSVSADVDESPPPVPTSARPEVPERRTSVGSVRSIGEPRRRQSEDDWARREVSVSSQPPLPEEEQEDNEYNEMEEREQRADEQVSHVVEADDDLRRPEIPSEVEDEVEYQELAKRTDAPETLYELHDEPSDDAEPLSATTPIPIPPPLAARPPPTPNMSTRPVMPHEESTAEVPTESHVSQSKSVTKSMPPPQAPPAPPPELEPESPEHVVSPLPRRSVLHVPPPLFEPEEELPDEDDGVPDVVREDEGNAPHHSESAGRDERTPVPSIPVRYVSPPNDVREGAPPVPSAVTHEIYDEELPTPVAPPLIPKSTRPVSDVLQPTERPVPPPLVLAVRSDEEVMDESDGDPIDPQFHSPQRSPGLPPITMPGARPSSTPPAASSSSSPDGTPGDLPEEPTSAQSAEQKEDPEQARRHTIAERMAKLGGIRFGAPPPVRPQPPPARPREDEPPIETSEEAQTEPLEAPEVEGNVEEEEEDEQTRRQRIAARLANMGGMRFGMMPGAVPPPARPPPPHEDNKSPPPPRRTAPLARPPPPPKPKEVEPESETDDGVHVEAEESELEEVTYEDAEEEAPPPVPSRANRPTSGLPHPPSAGPTPAIGSRPPVPAIPHRVTGRRSTADSSHSLREPSATAHQAPMLPPQQSEYVMVDSEAEPEDDVPPPLPPSRPTRPPPSRTAPSAPTAPPPPPADSEPSDSMTSSQWELPTIPSGTLDFGATSDLSASGFSEDSTTYPTSPSPPPPPPAIKAETSEPATSSAPAVSKFVGDVNISPDELMTIWGKVGIQVCEVATTFFEKSKKSLVGDGTYAGFVDAVLSEVPNASEPSPPIYGYLVYSQTGSTVQKRVSDIMPGDILTAQDAKLKGHKGLQTYHQNVGTEELLIGVVTEFEAKKSKVRVFQANQHVGQQTVESVSYRLDDLKSGTIKVYRVLEAS</sequence>
<evidence type="ECO:0000313" key="3">
    <source>
        <dbReference type="EMBL" id="KZT19984.1"/>
    </source>
</evidence>
<dbReference type="EMBL" id="KV425628">
    <property type="protein sequence ID" value="KZT19984.1"/>
    <property type="molecule type" value="Genomic_DNA"/>
</dbReference>
<dbReference type="STRING" id="1314782.A0A165NR18"/>